<gene>
    <name evidence="2" type="ORF">C4K46_02345</name>
</gene>
<evidence type="ECO:0000313" key="2">
    <source>
        <dbReference type="EMBL" id="MBP2622776.1"/>
    </source>
</evidence>
<keyword evidence="3" id="KW-1185">Reference proteome</keyword>
<dbReference type="Pfam" id="PF03992">
    <property type="entry name" value="ABM"/>
    <property type="match status" value="2"/>
</dbReference>
<dbReference type="InterPro" id="IPR050744">
    <property type="entry name" value="AI-2_Isomerase_LsrG"/>
</dbReference>
<dbReference type="PROSITE" id="PS51725">
    <property type="entry name" value="ABM"/>
    <property type="match status" value="2"/>
</dbReference>
<dbReference type="Proteomes" id="UP001519296">
    <property type="component" value="Unassembled WGS sequence"/>
</dbReference>
<protein>
    <submittedName>
        <fullName evidence="2">Antibiotic biosynthesis monooxygenase</fullName>
    </submittedName>
</protein>
<feature type="domain" description="ABM" evidence="1">
    <location>
        <begin position="6"/>
        <end position="95"/>
    </location>
</feature>
<dbReference type="InterPro" id="IPR007138">
    <property type="entry name" value="ABM_dom"/>
</dbReference>
<dbReference type="EMBL" id="PRDG01000001">
    <property type="protein sequence ID" value="MBP2622776.1"/>
    <property type="molecule type" value="Genomic_DNA"/>
</dbReference>
<comment type="caution">
    <text evidence="2">The sequence shown here is derived from an EMBL/GenBank/DDBJ whole genome shotgun (WGS) entry which is preliminary data.</text>
</comment>
<feature type="domain" description="ABM" evidence="1">
    <location>
        <begin position="116"/>
        <end position="205"/>
    </location>
</feature>
<evidence type="ECO:0000259" key="1">
    <source>
        <dbReference type="PROSITE" id="PS51725"/>
    </source>
</evidence>
<organism evidence="2 3">
    <name type="scientific">Streptococcus oricebi</name>
    <dbReference type="NCBI Taxonomy" id="1547447"/>
    <lineage>
        <taxon>Bacteria</taxon>
        <taxon>Bacillati</taxon>
        <taxon>Bacillota</taxon>
        <taxon>Bacilli</taxon>
        <taxon>Lactobacillales</taxon>
        <taxon>Streptococcaceae</taxon>
        <taxon>Streptococcus</taxon>
    </lineage>
</organism>
<dbReference type="Gene3D" id="3.30.70.100">
    <property type="match status" value="1"/>
</dbReference>
<reference evidence="2 3" key="1">
    <citation type="submission" date="2018-02" db="EMBL/GenBank/DDBJ databases">
        <title>Draft genome sequence of Streptococcus oricebi CCUG 70868T type strain.</title>
        <authorList>
            <person name="Mendez V."/>
            <person name="Salva-Serra F."/>
            <person name="Jaen-Luchoro D."/>
            <person name="Gonzales-Siles L."/>
            <person name="Karlsson R."/>
            <person name="Engstrom-Jakobsson H."/>
            <person name="Busquets A."/>
            <person name="Gomila M."/>
            <person name="Pineiro-Iglesias B."/>
            <person name="Bennasar-Figueras A."/>
            <person name="Seeger M."/>
            <person name="Moore E."/>
        </authorList>
    </citation>
    <scope>NUCLEOTIDE SEQUENCE [LARGE SCALE GENOMIC DNA]</scope>
    <source>
        <strain evidence="2 3">CCUG 70868</strain>
    </source>
</reference>
<keyword evidence="2" id="KW-0503">Monooxygenase</keyword>
<dbReference type="PANTHER" id="PTHR33336:SF3">
    <property type="entry name" value="ABM DOMAIN-CONTAINING PROTEIN"/>
    <property type="match status" value="1"/>
</dbReference>
<proteinExistence type="predicted"/>
<accession>A0ABS5B279</accession>
<dbReference type="GO" id="GO:0004497">
    <property type="term" value="F:monooxygenase activity"/>
    <property type="evidence" value="ECO:0007669"/>
    <property type="project" value="UniProtKB-KW"/>
</dbReference>
<dbReference type="RefSeq" id="WP_209626956.1">
    <property type="nucleotide sequence ID" value="NZ_PRDG01000001.1"/>
</dbReference>
<name>A0ABS5B279_9STRE</name>
<dbReference type="SUPFAM" id="SSF54909">
    <property type="entry name" value="Dimeric alpha+beta barrel"/>
    <property type="match status" value="2"/>
</dbReference>
<evidence type="ECO:0000313" key="3">
    <source>
        <dbReference type="Proteomes" id="UP001519296"/>
    </source>
</evidence>
<dbReference type="PANTHER" id="PTHR33336">
    <property type="entry name" value="QUINOL MONOOXYGENASE YGIN-RELATED"/>
    <property type="match status" value="1"/>
</dbReference>
<sequence length="222" mass="25939">MTKKPLVHLFRLGLARKDLALFKEIGRENLTLSQERELGTLAMFATHLKDKPDLAYAFEIYQDREAYELHLASPQYKAFIKKAGPLLKEKEAYELEPVFLAEKLEAGSWLKEDDFLLRLAMLEIDPKHELAFQSLITDQMQQALDKERGVLALYALVDKQEPKRWYFFEIYQDEAAYEQHRQTLHFTSYLERTKELVLSKEFLVLENDSSVSKGGLTYSKKL</sequence>
<dbReference type="InterPro" id="IPR011008">
    <property type="entry name" value="Dimeric_a/b-barrel"/>
</dbReference>
<keyword evidence="2" id="KW-0560">Oxidoreductase</keyword>